<proteinExistence type="predicted"/>
<accession>A0A556MM01</accession>
<dbReference type="RefSeq" id="WP_144248995.1">
    <property type="nucleotide sequence ID" value="NZ_VLPK01000002.1"/>
</dbReference>
<name>A0A556MM01_9SPHI</name>
<dbReference type="Pfam" id="PF03432">
    <property type="entry name" value="Relaxase"/>
    <property type="match status" value="1"/>
</dbReference>
<gene>
    <name evidence="2" type="ORF">FO440_14570</name>
</gene>
<keyword evidence="3" id="KW-1185">Reference proteome</keyword>
<evidence type="ECO:0000313" key="3">
    <source>
        <dbReference type="Proteomes" id="UP000318733"/>
    </source>
</evidence>
<comment type="caution">
    <text evidence="2">The sequence shown here is derived from an EMBL/GenBank/DDBJ whole genome shotgun (WGS) entry which is preliminary data.</text>
</comment>
<reference evidence="2 3" key="1">
    <citation type="submission" date="2019-07" db="EMBL/GenBank/DDBJ databases">
        <authorList>
            <person name="Huq M.A."/>
        </authorList>
    </citation>
    <scope>NUCLEOTIDE SEQUENCE [LARGE SCALE GENOMIC DNA]</scope>
    <source>
        <strain evidence="2 3">MAH-19</strain>
    </source>
</reference>
<evidence type="ECO:0000259" key="1">
    <source>
        <dbReference type="Pfam" id="PF03432"/>
    </source>
</evidence>
<feature type="domain" description="MobA/VirD2-like nuclease" evidence="1">
    <location>
        <begin position="43"/>
        <end position="146"/>
    </location>
</feature>
<dbReference type="OrthoDB" id="915634at2"/>
<dbReference type="AlphaFoldDB" id="A0A556MM01"/>
<evidence type="ECO:0000313" key="2">
    <source>
        <dbReference type="EMBL" id="TSJ40957.1"/>
    </source>
</evidence>
<sequence>MVVKFLKPSAGFGGVYYNTDKITAGQAELMAAVNFELLDALTEVRPQDYVNHLKAVSALNKRISEPQLHVAISTIGREHSKDELTNIAKAWMNKMGYANQPYLVFFHKDTENNHVHIVSTRVGLEGKKISSAFEHVRAVKVINNLQKFDERITAEQDLAKALSYRCSTLSQFKLILELQGYMINDGSLIKSGKKLLNLDVDKIPQRAPDPQRAGQLKAIFKKYAPQFDQAGLTNYLKSKMGVELVFHSKDGKPAYGYTILDHAQKNAYKGSEVMPLKELLQENTQKETTSIITTPKRDLAGSKTTEPAIRLPIRIVKDLDDAAVHGRRRKRKTRGTQR</sequence>
<organism evidence="2 3">
    <name type="scientific">Mucilaginibacter corticis</name>
    <dbReference type="NCBI Taxonomy" id="2597670"/>
    <lineage>
        <taxon>Bacteria</taxon>
        <taxon>Pseudomonadati</taxon>
        <taxon>Bacteroidota</taxon>
        <taxon>Sphingobacteriia</taxon>
        <taxon>Sphingobacteriales</taxon>
        <taxon>Sphingobacteriaceae</taxon>
        <taxon>Mucilaginibacter</taxon>
    </lineage>
</organism>
<protein>
    <recommendedName>
        <fullName evidence="1">MobA/VirD2-like nuclease domain-containing protein</fullName>
    </recommendedName>
</protein>
<dbReference type="EMBL" id="VLPK01000002">
    <property type="protein sequence ID" value="TSJ40957.1"/>
    <property type="molecule type" value="Genomic_DNA"/>
</dbReference>
<dbReference type="InterPro" id="IPR005094">
    <property type="entry name" value="Endonuclease_MobA/VirD2"/>
</dbReference>
<dbReference type="Proteomes" id="UP000318733">
    <property type="component" value="Unassembled WGS sequence"/>
</dbReference>